<evidence type="ECO:0000313" key="3">
    <source>
        <dbReference type="EMBL" id="CAD9209089.1"/>
    </source>
</evidence>
<evidence type="ECO:0000256" key="1">
    <source>
        <dbReference type="PROSITE-ProRule" id="PRU00152"/>
    </source>
</evidence>
<proteinExistence type="predicted"/>
<reference evidence="3" key="1">
    <citation type="submission" date="2021-01" db="EMBL/GenBank/DDBJ databases">
        <authorList>
            <person name="Corre E."/>
            <person name="Pelletier E."/>
            <person name="Niang G."/>
            <person name="Scheremetjew M."/>
            <person name="Finn R."/>
            <person name="Kale V."/>
            <person name="Holt S."/>
            <person name="Cochrane G."/>
            <person name="Meng A."/>
            <person name="Brown T."/>
            <person name="Cohen L."/>
        </authorList>
    </citation>
    <scope>NUCLEOTIDE SEQUENCE</scope>
    <source>
        <strain evidence="3">PLY429</strain>
    </source>
</reference>
<feature type="domain" description="PLAT" evidence="2">
    <location>
        <begin position="283"/>
        <end position="322"/>
    </location>
</feature>
<evidence type="ECO:0000259" key="2">
    <source>
        <dbReference type="PROSITE" id="PS50095"/>
    </source>
</evidence>
<protein>
    <recommendedName>
        <fullName evidence="2">PLAT domain-containing protein</fullName>
    </recommendedName>
</protein>
<dbReference type="Gene3D" id="2.40.180.10">
    <property type="entry name" value="Catalase core domain"/>
    <property type="match status" value="1"/>
</dbReference>
<sequence>MEAKATKSRRSISGVGTVHYYGVDVETGRERGAGDLPECFINIMSSSTRQETGPLTMRPPAKEFTEGGVDSFRLESSVNVTDITHIDIGHRFAQGGWFVERVTVTNETTGQQLVFPCHRWLDRDRDDGKMTRTLRSGSPQRATAEYFVEVATGAQSTVQLAHAGVFVDISGAEGRTGRLQLSGPNARFQPSGVDTFTLRQQPDVGVMDALDLGYSGEGGKWHCDWIQVTNTTTGDVAFFPADIILSSEQPLMQCVASQTDRMGNPRRSIAAMTDDQPPTTLRSGYQVTFQTKRSMCSGANGEVSFDITGERGSSGKSPHSLL</sequence>
<name>A0A7S1X585_9CHLO</name>
<organism evidence="3">
    <name type="scientific">Tetraselmis chuii</name>
    <dbReference type="NCBI Taxonomy" id="63592"/>
    <lineage>
        <taxon>Eukaryota</taxon>
        <taxon>Viridiplantae</taxon>
        <taxon>Chlorophyta</taxon>
        <taxon>core chlorophytes</taxon>
        <taxon>Chlorodendrophyceae</taxon>
        <taxon>Chlorodendrales</taxon>
        <taxon>Chlorodendraceae</taxon>
        <taxon>Tetraselmis</taxon>
    </lineage>
</organism>
<dbReference type="Pfam" id="PF01477">
    <property type="entry name" value="PLAT"/>
    <property type="match status" value="1"/>
</dbReference>
<comment type="caution">
    <text evidence="1">Lacks conserved residue(s) required for the propagation of feature annotation.</text>
</comment>
<feature type="domain" description="PLAT" evidence="2">
    <location>
        <begin position="144"/>
        <end position="259"/>
    </location>
</feature>
<dbReference type="PANTHER" id="PTHR45901:SF7">
    <property type="entry name" value="OXYGEN-REGULATED PROTEIN 1"/>
    <property type="match status" value="1"/>
</dbReference>
<dbReference type="PROSITE" id="PS50095">
    <property type="entry name" value="PLAT"/>
    <property type="match status" value="3"/>
</dbReference>
<accession>A0A7S1X585</accession>
<dbReference type="InterPro" id="IPR052970">
    <property type="entry name" value="Inner_ear_hair_cell_LOXHD"/>
</dbReference>
<dbReference type="Gene3D" id="2.60.60.20">
    <property type="entry name" value="PLAT/LH2 domain"/>
    <property type="match status" value="1"/>
</dbReference>
<dbReference type="SUPFAM" id="SSF49723">
    <property type="entry name" value="Lipase/lipooxygenase domain (PLAT/LH2 domain)"/>
    <property type="match status" value="2"/>
</dbReference>
<dbReference type="InterPro" id="IPR036392">
    <property type="entry name" value="PLAT/LH2_dom_sf"/>
</dbReference>
<dbReference type="InterPro" id="IPR001024">
    <property type="entry name" value="PLAT/LH2_dom"/>
</dbReference>
<dbReference type="EMBL" id="HBGG01021778">
    <property type="protein sequence ID" value="CAD9209089.1"/>
    <property type="molecule type" value="Transcribed_RNA"/>
</dbReference>
<feature type="domain" description="PLAT" evidence="2">
    <location>
        <begin position="19"/>
        <end position="135"/>
    </location>
</feature>
<gene>
    <name evidence="3" type="ORF">TCHU04912_LOCUS11327</name>
</gene>
<dbReference type="PANTHER" id="PTHR45901">
    <property type="entry name" value="PROTEIN CBG12474"/>
    <property type="match status" value="1"/>
</dbReference>
<dbReference type="AlphaFoldDB" id="A0A7S1X585"/>